<name>A0A9E7J9H3_9LILI</name>
<sequence length="98" mass="10957">MAPQADLVKVGREGFDMLEEHLGRRGRPLPPRNGNIRGRPPPPPPLHNVNKYQNFFTVPTKEAAEPADSVRVAREFGGALFVWYPNATARWGNHGRFG</sequence>
<gene>
    <name evidence="2" type="ORF">MUK42_36028</name>
</gene>
<protein>
    <submittedName>
        <fullName evidence="2">Uncharacterized protein</fullName>
    </submittedName>
</protein>
<dbReference type="OrthoDB" id="1660139at2759"/>
<reference evidence="2" key="1">
    <citation type="submission" date="2022-05" db="EMBL/GenBank/DDBJ databases">
        <title>The Musa troglodytarum L. genome provides insights into the mechanism of non-climacteric behaviour and enrichment of carotenoids.</title>
        <authorList>
            <person name="Wang J."/>
        </authorList>
    </citation>
    <scope>NUCLEOTIDE SEQUENCE</scope>
    <source>
        <tissue evidence="2">Leaf</tissue>
    </source>
</reference>
<dbReference type="Proteomes" id="UP001055439">
    <property type="component" value="Chromosome 1"/>
</dbReference>
<proteinExistence type="predicted"/>
<organism evidence="2 3">
    <name type="scientific">Musa troglodytarum</name>
    <name type="common">fe'i banana</name>
    <dbReference type="NCBI Taxonomy" id="320322"/>
    <lineage>
        <taxon>Eukaryota</taxon>
        <taxon>Viridiplantae</taxon>
        <taxon>Streptophyta</taxon>
        <taxon>Embryophyta</taxon>
        <taxon>Tracheophyta</taxon>
        <taxon>Spermatophyta</taxon>
        <taxon>Magnoliopsida</taxon>
        <taxon>Liliopsida</taxon>
        <taxon>Zingiberales</taxon>
        <taxon>Musaceae</taxon>
        <taxon>Musa</taxon>
    </lineage>
</organism>
<feature type="region of interest" description="Disordered" evidence="1">
    <location>
        <begin position="21"/>
        <end position="46"/>
    </location>
</feature>
<keyword evidence="3" id="KW-1185">Reference proteome</keyword>
<evidence type="ECO:0000313" key="2">
    <source>
        <dbReference type="EMBL" id="URD72107.1"/>
    </source>
</evidence>
<accession>A0A9E7J9H3</accession>
<evidence type="ECO:0000313" key="3">
    <source>
        <dbReference type="Proteomes" id="UP001055439"/>
    </source>
</evidence>
<evidence type="ECO:0000256" key="1">
    <source>
        <dbReference type="SAM" id="MobiDB-lite"/>
    </source>
</evidence>
<dbReference type="EMBL" id="CP097502">
    <property type="protein sequence ID" value="URD72107.1"/>
    <property type="molecule type" value="Genomic_DNA"/>
</dbReference>
<dbReference type="AlphaFoldDB" id="A0A9E7J9H3"/>